<evidence type="ECO:0000313" key="2">
    <source>
        <dbReference type="Proteomes" id="UP000594638"/>
    </source>
</evidence>
<evidence type="ECO:0000313" key="1">
    <source>
        <dbReference type="EMBL" id="CAA2990435.1"/>
    </source>
</evidence>
<dbReference type="Proteomes" id="UP000594638">
    <property type="component" value="Unassembled WGS sequence"/>
</dbReference>
<gene>
    <name evidence="1" type="ORF">OLEA9_A053575</name>
</gene>
<protein>
    <submittedName>
        <fullName evidence="1">Uncharacterized protein</fullName>
    </submittedName>
</protein>
<proteinExistence type="predicted"/>
<sequence length="142" mass="16284">MSRDAVLPYSNRESQKLYSPLYTKIETLKGIICYCIATEINYKSEILTCVACFVLPCCWRCPLSVRESFPIRITQSERKEVGHLIEKCRRALSNRQEGIDNDYVKWATIVLGGTKVLLGWKRCMSFGRSWGFSGGGRFWKNG</sequence>
<accession>A0A8S0SCV2</accession>
<name>A0A8S0SCV2_OLEEU</name>
<feature type="non-terminal residue" evidence="1">
    <location>
        <position position="142"/>
    </location>
</feature>
<dbReference type="EMBL" id="CACTIH010004285">
    <property type="protein sequence ID" value="CAA2990435.1"/>
    <property type="molecule type" value="Genomic_DNA"/>
</dbReference>
<comment type="caution">
    <text evidence="1">The sequence shown here is derived from an EMBL/GenBank/DDBJ whole genome shotgun (WGS) entry which is preliminary data.</text>
</comment>
<reference evidence="1 2" key="1">
    <citation type="submission" date="2019-12" db="EMBL/GenBank/DDBJ databases">
        <authorList>
            <person name="Alioto T."/>
            <person name="Alioto T."/>
            <person name="Gomez Garrido J."/>
        </authorList>
    </citation>
    <scope>NUCLEOTIDE SEQUENCE [LARGE SCALE GENOMIC DNA]</scope>
</reference>
<dbReference type="AlphaFoldDB" id="A0A8S0SCV2"/>
<organism evidence="1 2">
    <name type="scientific">Olea europaea subsp. europaea</name>
    <dbReference type="NCBI Taxonomy" id="158383"/>
    <lineage>
        <taxon>Eukaryota</taxon>
        <taxon>Viridiplantae</taxon>
        <taxon>Streptophyta</taxon>
        <taxon>Embryophyta</taxon>
        <taxon>Tracheophyta</taxon>
        <taxon>Spermatophyta</taxon>
        <taxon>Magnoliopsida</taxon>
        <taxon>eudicotyledons</taxon>
        <taxon>Gunneridae</taxon>
        <taxon>Pentapetalae</taxon>
        <taxon>asterids</taxon>
        <taxon>lamiids</taxon>
        <taxon>Lamiales</taxon>
        <taxon>Oleaceae</taxon>
        <taxon>Oleeae</taxon>
        <taxon>Olea</taxon>
    </lineage>
</organism>
<keyword evidence="2" id="KW-1185">Reference proteome</keyword>